<protein>
    <submittedName>
        <fullName evidence="6">Nitrate regulatory gene2 protein</fullName>
    </submittedName>
</protein>
<feature type="domain" description="DUF632" evidence="4">
    <location>
        <begin position="578"/>
        <end position="709"/>
    </location>
</feature>
<evidence type="ECO:0000259" key="5">
    <source>
        <dbReference type="Pfam" id="PF04783"/>
    </source>
</evidence>
<proteinExistence type="predicted"/>
<accession>A0A438JSY1</accession>
<keyword evidence="3" id="KW-0812">Transmembrane</keyword>
<dbReference type="Pfam" id="PF04782">
    <property type="entry name" value="DUF632"/>
    <property type="match status" value="2"/>
</dbReference>
<keyword evidence="1" id="KW-0175">Coiled coil</keyword>
<sequence>MGCTTSKIDDLPAVALCRERCACLDDAIQQRYTFAAYHVAYMKSLRVIGGSLQEFFDLDLDGSAVSPVLPLPVQKKGDHEVQREIKLKAEPSGLSPAAAALNDRSNSNSGSHLHFHSDSDDEDGSMESLHHSEHYSPLHSYQDHLGYDEEALSSFPGGFMNVNMNFMKNQATPSVTYQHRPASPEKMHMGEASHYSYAYPNNNPSSYPYDYSGGNYGYYGQQPQQPYGASSPAMATGASSSKPPPPPPSPPSSSAWDFFNPFESYDKYYPPYTPSRDSKDLREEEGIPDLEDEDYQHEVVKEIHGNQKFVDGGGGGGNYAKMMENQSEKVDNKEAHYQRQSVSADNDRVEYEVHMLEKKVVDSEEKAGDRGNVAAFKARGGPRGMYEVVREIQVQFERASECGNELAKMLEVGKHPYHPKNQGKFFPTKLLIFHVFLSFRVLISLFSSKMLHAISPSVAALVSSQPATSKNAESSASAVKADPMELEFDGGAGMRSGNLSSTLQKLHLWEKKLYDEVKVEEKMRVAHERKSRKLKRLDERGAEAHKVDSTRILHSSLWLMFILCIVLLVANMKFIYISLTRMWKSMLECHRSQCQAIREARNLDVISSHKLSDAHLDATLRLERDLLHWTSMFSSWIAAQKGYVRALNNWLVKCLLYEPEETADGIAPFSPGRVGAPPAFVICNQWSQAMDRISEKEVVDSIRVFAMSILQLWERGRLEMRQRALVDKDLERKVKDLDREDQKIQKEIQALDKKMVPIAGHSDGLALAGHLVYQSETSSNNSIHANLQLIFESMERFTANSLRAYEELLQRIEEDKLAEA</sequence>
<dbReference type="PANTHER" id="PTHR21450:SF41">
    <property type="entry name" value="RNA POLYMERASE SUBUNIT BETA, PUTATIVE (DUF630 AND DUF632)-RELATED"/>
    <property type="match status" value="1"/>
</dbReference>
<evidence type="ECO:0000256" key="2">
    <source>
        <dbReference type="SAM" id="MobiDB-lite"/>
    </source>
</evidence>
<dbReference type="InterPro" id="IPR006868">
    <property type="entry name" value="DUF630"/>
</dbReference>
<evidence type="ECO:0000313" key="6">
    <source>
        <dbReference type="EMBL" id="RVX12067.1"/>
    </source>
</evidence>
<feature type="compositionally biased region" description="Low complexity" evidence="2">
    <location>
        <begin position="218"/>
        <end position="233"/>
    </location>
</feature>
<keyword evidence="3" id="KW-1133">Transmembrane helix</keyword>
<evidence type="ECO:0000259" key="4">
    <source>
        <dbReference type="Pfam" id="PF04782"/>
    </source>
</evidence>
<feature type="compositionally biased region" description="Pro residues" evidence="2">
    <location>
        <begin position="242"/>
        <end position="251"/>
    </location>
</feature>
<name>A0A438JSY1_VITVI</name>
<dbReference type="InterPro" id="IPR006867">
    <property type="entry name" value="DUF632"/>
</dbReference>
<feature type="transmembrane region" description="Helical" evidence="3">
    <location>
        <begin position="557"/>
        <end position="576"/>
    </location>
</feature>
<feature type="coiled-coil region" evidence="1">
    <location>
        <begin position="727"/>
        <end position="754"/>
    </location>
</feature>
<evidence type="ECO:0000256" key="1">
    <source>
        <dbReference type="SAM" id="Coils"/>
    </source>
</evidence>
<evidence type="ECO:0000313" key="7">
    <source>
        <dbReference type="Proteomes" id="UP000288805"/>
    </source>
</evidence>
<feature type="domain" description="DUF632" evidence="4">
    <location>
        <begin position="385"/>
        <end position="556"/>
    </location>
</feature>
<dbReference type="Pfam" id="PF04783">
    <property type="entry name" value="DUF630"/>
    <property type="match status" value="1"/>
</dbReference>
<dbReference type="AlphaFoldDB" id="A0A438JSY1"/>
<feature type="region of interest" description="Disordered" evidence="2">
    <location>
        <begin position="218"/>
        <end position="255"/>
    </location>
</feature>
<gene>
    <name evidence="6" type="primary">NRG2_8</name>
    <name evidence="6" type="ORF">CK203_010439</name>
</gene>
<dbReference type="EMBL" id="QGNW01000028">
    <property type="protein sequence ID" value="RVX12067.1"/>
    <property type="molecule type" value="Genomic_DNA"/>
</dbReference>
<dbReference type="PANTHER" id="PTHR21450">
    <property type="entry name" value="PROTEIN ALTERED PHOSPHATE STARVATION RESPONSE 1"/>
    <property type="match status" value="1"/>
</dbReference>
<feature type="region of interest" description="Disordered" evidence="2">
    <location>
        <begin position="87"/>
        <end position="132"/>
    </location>
</feature>
<keyword evidence="3" id="KW-0472">Membrane</keyword>
<reference evidence="6 7" key="1">
    <citation type="journal article" date="2018" name="PLoS Genet.">
        <title>Population sequencing reveals clonal diversity and ancestral inbreeding in the grapevine cultivar Chardonnay.</title>
        <authorList>
            <person name="Roach M.J."/>
            <person name="Johnson D.L."/>
            <person name="Bohlmann J."/>
            <person name="van Vuuren H.J."/>
            <person name="Jones S.J."/>
            <person name="Pretorius I.S."/>
            <person name="Schmidt S.A."/>
            <person name="Borneman A.R."/>
        </authorList>
    </citation>
    <scope>NUCLEOTIDE SEQUENCE [LARGE SCALE GENOMIC DNA]</scope>
    <source>
        <strain evidence="7">cv. Chardonnay</strain>
        <tissue evidence="6">Leaf</tissue>
    </source>
</reference>
<dbReference type="Proteomes" id="UP000288805">
    <property type="component" value="Unassembled WGS sequence"/>
</dbReference>
<comment type="caution">
    <text evidence="6">The sequence shown here is derived from an EMBL/GenBank/DDBJ whole genome shotgun (WGS) entry which is preliminary data.</text>
</comment>
<organism evidence="6 7">
    <name type="scientific">Vitis vinifera</name>
    <name type="common">Grape</name>
    <dbReference type="NCBI Taxonomy" id="29760"/>
    <lineage>
        <taxon>Eukaryota</taxon>
        <taxon>Viridiplantae</taxon>
        <taxon>Streptophyta</taxon>
        <taxon>Embryophyta</taxon>
        <taxon>Tracheophyta</taxon>
        <taxon>Spermatophyta</taxon>
        <taxon>Magnoliopsida</taxon>
        <taxon>eudicotyledons</taxon>
        <taxon>Gunneridae</taxon>
        <taxon>Pentapetalae</taxon>
        <taxon>rosids</taxon>
        <taxon>Vitales</taxon>
        <taxon>Vitaceae</taxon>
        <taxon>Viteae</taxon>
        <taxon>Vitis</taxon>
    </lineage>
</organism>
<evidence type="ECO:0000256" key="3">
    <source>
        <dbReference type="SAM" id="Phobius"/>
    </source>
</evidence>
<feature type="domain" description="DUF630" evidence="5">
    <location>
        <begin position="1"/>
        <end position="57"/>
    </location>
</feature>